<dbReference type="Pfam" id="PF02517">
    <property type="entry name" value="Rce1-like"/>
    <property type="match status" value="1"/>
</dbReference>
<feature type="transmembrane region" description="Helical" evidence="1">
    <location>
        <begin position="61"/>
        <end position="86"/>
    </location>
</feature>
<keyword evidence="1" id="KW-0472">Membrane</keyword>
<dbReference type="GO" id="GO:0080120">
    <property type="term" value="P:CAAX-box protein maturation"/>
    <property type="evidence" value="ECO:0007669"/>
    <property type="project" value="UniProtKB-ARBA"/>
</dbReference>
<dbReference type="RefSeq" id="WP_208651848.1">
    <property type="nucleotide sequence ID" value="NZ_CP036528.1"/>
</dbReference>
<feature type="transmembrane region" description="Helical" evidence="1">
    <location>
        <begin position="30"/>
        <end position="49"/>
    </location>
</feature>
<feature type="domain" description="CAAX prenyl protease 2/Lysostaphin resistance protein A-like" evidence="2">
    <location>
        <begin position="104"/>
        <end position="190"/>
    </location>
</feature>
<keyword evidence="3" id="KW-0482">Metalloprotease</keyword>
<dbReference type="InterPro" id="IPR003675">
    <property type="entry name" value="Rce1/LyrA-like_dom"/>
</dbReference>
<keyword evidence="3" id="KW-0378">Hydrolase</keyword>
<dbReference type="Proteomes" id="UP000291151">
    <property type="component" value="Chromosome"/>
</dbReference>
<sequence>MKLSRQTVVLLLSLAFFFISMYFTFEEKNIFWHLYTFTLLVGTAISILFGKFKDALPTWKYILFGIGFGTITYGIIRVGYIFLKFLDHGSIKQIRKFLETYGPNNIWHYLLLIFIIVIGEELFWRGYVQHALKQYVSPIFSCIITSLLFALAMALSGFIPGVICTFVTSLIFGFLYEWKKSMPLVIVAHEVFIVLLFIVFPFIHY</sequence>
<keyword evidence="3" id="KW-0645">Protease</keyword>
<name>A0A4V1A2Z4_9BACL</name>
<dbReference type="GO" id="GO:0004175">
    <property type="term" value="F:endopeptidase activity"/>
    <property type="evidence" value="ECO:0007669"/>
    <property type="project" value="UniProtKB-ARBA"/>
</dbReference>
<keyword evidence="1" id="KW-0812">Transmembrane</keyword>
<dbReference type="AlphaFoldDB" id="A0A4V1A2Z4"/>
<evidence type="ECO:0000313" key="3">
    <source>
        <dbReference type="EMBL" id="QBK25460.1"/>
    </source>
</evidence>
<gene>
    <name evidence="3" type="ORF">DKZ56_06085</name>
</gene>
<feature type="transmembrane region" description="Helical" evidence="1">
    <location>
        <begin position="183"/>
        <end position="203"/>
    </location>
</feature>
<evidence type="ECO:0000313" key="4">
    <source>
        <dbReference type="Proteomes" id="UP000291151"/>
    </source>
</evidence>
<protein>
    <submittedName>
        <fullName evidence="3">CPBP family intramembrane metalloprotease</fullName>
    </submittedName>
</protein>
<dbReference type="GO" id="GO:0008237">
    <property type="term" value="F:metallopeptidase activity"/>
    <property type="evidence" value="ECO:0007669"/>
    <property type="project" value="UniProtKB-KW"/>
</dbReference>
<dbReference type="KEGG" id="uth:DKZ56_06085"/>
<feature type="transmembrane region" description="Helical" evidence="1">
    <location>
        <begin position="135"/>
        <end position="152"/>
    </location>
</feature>
<feature type="transmembrane region" description="Helical" evidence="1">
    <location>
        <begin position="7"/>
        <end position="24"/>
    </location>
</feature>
<accession>A0A4V1A2Z4</accession>
<reference evidence="3 4" key="1">
    <citation type="submission" date="2019-02" db="EMBL/GenBank/DDBJ databases">
        <title>Ureibacillus thermophilus.</title>
        <authorList>
            <person name="Sunny J.S."/>
            <person name="Natarajan A."/>
            <person name="Saleena L.M."/>
        </authorList>
    </citation>
    <scope>NUCLEOTIDE SEQUENCE [LARGE SCALE GENOMIC DNA]</scope>
    <source>
        <strain evidence="3 4">LM102</strain>
    </source>
</reference>
<keyword evidence="1" id="KW-1133">Transmembrane helix</keyword>
<organism evidence="3 4">
    <name type="scientific">Ureibacillus thermophilus</name>
    <dbReference type="NCBI Taxonomy" id="367743"/>
    <lineage>
        <taxon>Bacteria</taxon>
        <taxon>Bacillati</taxon>
        <taxon>Bacillota</taxon>
        <taxon>Bacilli</taxon>
        <taxon>Bacillales</taxon>
        <taxon>Caryophanaceae</taxon>
        <taxon>Ureibacillus</taxon>
    </lineage>
</organism>
<feature type="transmembrane region" description="Helical" evidence="1">
    <location>
        <begin position="158"/>
        <end position="176"/>
    </location>
</feature>
<dbReference type="GO" id="GO:0006508">
    <property type="term" value="P:proteolysis"/>
    <property type="evidence" value="ECO:0007669"/>
    <property type="project" value="UniProtKB-KW"/>
</dbReference>
<evidence type="ECO:0000259" key="2">
    <source>
        <dbReference type="Pfam" id="PF02517"/>
    </source>
</evidence>
<keyword evidence="4" id="KW-1185">Reference proteome</keyword>
<evidence type="ECO:0000256" key="1">
    <source>
        <dbReference type="SAM" id="Phobius"/>
    </source>
</evidence>
<proteinExistence type="predicted"/>
<dbReference type="EMBL" id="CP036528">
    <property type="protein sequence ID" value="QBK25460.1"/>
    <property type="molecule type" value="Genomic_DNA"/>
</dbReference>
<feature type="transmembrane region" description="Helical" evidence="1">
    <location>
        <begin position="106"/>
        <end position="123"/>
    </location>
</feature>